<dbReference type="Pfam" id="PF00528">
    <property type="entry name" value="BPD_transp_1"/>
    <property type="match status" value="1"/>
</dbReference>
<dbReference type="Proteomes" id="UP000280935">
    <property type="component" value="Unassembled WGS sequence"/>
</dbReference>
<comment type="caution">
    <text evidence="10">The sequence shown here is derived from an EMBL/GenBank/DDBJ whole genome shotgun (WGS) entry which is preliminary data.</text>
</comment>
<keyword evidence="4 7" id="KW-0812">Transmembrane</keyword>
<evidence type="ECO:0000259" key="9">
    <source>
        <dbReference type="PROSITE" id="PS50928"/>
    </source>
</evidence>
<keyword evidence="2 7" id="KW-0813">Transport</keyword>
<dbReference type="GO" id="GO:0005886">
    <property type="term" value="C:plasma membrane"/>
    <property type="evidence" value="ECO:0007669"/>
    <property type="project" value="UniProtKB-SubCell"/>
</dbReference>
<feature type="domain" description="ABC transmembrane type-1" evidence="9">
    <location>
        <begin position="161"/>
        <end position="377"/>
    </location>
</feature>
<comment type="similarity">
    <text evidence="7">Belongs to the binding-protein-dependent transport system permease family.</text>
</comment>
<evidence type="ECO:0000313" key="11">
    <source>
        <dbReference type="Proteomes" id="UP000280935"/>
    </source>
</evidence>
<dbReference type="PANTHER" id="PTHR30193:SF18">
    <property type="entry name" value="OSMOPROTECTIVE COMPOUNDS UPTAKE PERMEASE PROTEIN GGTC"/>
    <property type="match status" value="1"/>
</dbReference>
<proteinExistence type="inferred from homology"/>
<gene>
    <name evidence="10" type="ORF">EII35_06445</name>
</gene>
<feature type="transmembrane region" description="Helical" evidence="7">
    <location>
        <begin position="199"/>
        <end position="219"/>
    </location>
</feature>
<organism evidence="10 11">
    <name type="scientific">Arachnia propionica</name>
    <dbReference type="NCBI Taxonomy" id="1750"/>
    <lineage>
        <taxon>Bacteria</taxon>
        <taxon>Bacillati</taxon>
        <taxon>Actinomycetota</taxon>
        <taxon>Actinomycetes</taxon>
        <taxon>Propionibacteriales</taxon>
        <taxon>Propionibacteriaceae</taxon>
        <taxon>Arachnia</taxon>
    </lineage>
</organism>
<dbReference type="InterPro" id="IPR000515">
    <property type="entry name" value="MetI-like"/>
</dbReference>
<evidence type="ECO:0000256" key="6">
    <source>
        <dbReference type="ARBA" id="ARBA00023136"/>
    </source>
</evidence>
<dbReference type="RefSeq" id="WP_125227636.1">
    <property type="nucleotide sequence ID" value="NZ_RQYT01000010.1"/>
</dbReference>
<dbReference type="GO" id="GO:0055085">
    <property type="term" value="P:transmembrane transport"/>
    <property type="evidence" value="ECO:0007669"/>
    <property type="project" value="InterPro"/>
</dbReference>
<dbReference type="EMBL" id="RQYT01000010">
    <property type="protein sequence ID" value="RRD49999.1"/>
    <property type="molecule type" value="Genomic_DNA"/>
</dbReference>
<keyword evidence="3" id="KW-1003">Cell membrane</keyword>
<evidence type="ECO:0000256" key="5">
    <source>
        <dbReference type="ARBA" id="ARBA00022989"/>
    </source>
</evidence>
<evidence type="ECO:0000256" key="1">
    <source>
        <dbReference type="ARBA" id="ARBA00004651"/>
    </source>
</evidence>
<evidence type="ECO:0000256" key="3">
    <source>
        <dbReference type="ARBA" id="ARBA00022475"/>
    </source>
</evidence>
<dbReference type="InterPro" id="IPR051393">
    <property type="entry name" value="ABC_transporter_permease"/>
</dbReference>
<feature type="transmembrane region" description="Helical" evidence="7">
    <location>
        <begin position="103"/>
        <end position="125"/>
    </location>
</feature>
<feature type="transmembrane region" description="Helical" evidence="7">
    <location>
        <begin position="29"/>
        <end position="52"/>
    </location>
</feature>
<feature type="transmembrane region" description="Helical" evidence="7">
    <location>
        <begin position="313"/>
        <end position="334"/>
    </location>
</feature>
<feature type="compositionally biased region" description="Low complexity" evidence="8">
    <location>
        <begin position="1"/>
        <end position="14"/>
    </location>
</feature>
<feature type="transmembrane region" description="Helical" evidence="7">
    <location>
        <begin position="361"/>
        <end position="380"/>
    </location>
</feature>
<evidence type="ECO:0000256" key="7">
    <source>
        <dbReference type="RuleBase" id="RU363032"/>
    </source>
</evidence>
<evidence type="ECO:0000313" key="10">
    <source>
        <dbReference type="EMBL" id="RRD49999.1"/>
    </source>
</evidence>
<dbReference type="PANTHER" id="PTHR30193">
    <property type="entry name" value="ABC TRANSPORTER PERMEASE PROTEIN"/>
    <property type="match status" value="1"/>
</dbReference>
<reference evidence="10 11" key="1">
    <citation type="submission" date="2018-11" db="EMBL/GenBank/DDBJ databases">
        <title>Genomes From Bacteria Associated with the Canine Oral Cavity: a Test Case for Automated Genome-Based Taxonomic Assignment.</title>
        <authorList>
            <person name="Coil D.A."/>
            <person name="Jospin G."/>
            <person name="Darling A.E."/>
            <person name="Wallis C."/>
            <person name="Davis I.J."/>
            <person name="Harris S."/>
            <person name="Eisen J.A."/>
            <person name="Holcombe L.J."/>
            <person name="O'Flynn C."/>
        </authorList>
    </citation>
    <scope>NUCLEOTIDE SEQUENCE [LARGE SCALE GENOMIC DNA]</scope>
    <source>
        <strain evidence="10 11">OH2822_COT-296</strain>
    </source>
</reference>
<feature type="transmembrane region" description="Helical" evidence="7">
    <location>
        <begin position="67"/>
        <end position="91"/>
    </location>
</feature>
<keyword evidence="6 7" id="KW-0472">Membrane</keyword>
<feature type="transmembrane region" description="Helical" evidence="7">
    <location>
        <begin position="165"/>
        <end position="187"/>
    </location>
</feature>
<evidence type="ECO:0000256" key="4">
    <source>
        <dbReference type="ARBA" id="ARBA00022692"/>
    </source>
</evidence>
<evidence type="ECO:0000256" key="2">
    <source>
        <dbReference type="ARBA" id="ARBA00022448"/>
    </source>
</evidence>
<keyword evidence="5 7" id="KW-1133">Transmembrane helix</keyword>
<accession>A0A3P1WTS8</accession>
<dbReference type="PROSITE" id="PS50928">
    <property type="entry name" value="ABC_TM1"/>
    <property type="match status" value="1"/>
</dbReference>
<sequence length="390" mass="42864">MSTSTSNVTQVTVSPGPKRASTPANWPRALMGLAGMVLIGWFVGNAFLALAYYPEWFSVGVPVLNKIIQALLAMVFGIGGSLLFFGSMNLFIGGLPGRLSQFLMPYAYVLPGYFTIGLVLLYPTIQTVNYSFANENSTAYMNPVFGNFQAVLSSDEFLRTIWNNVLWLLLVPASTVVIGLIVAVLADRLSPGGEKLSKALIFLPMAISFVGAATIWQFIYDYQSGDKQIGLLNALVAALGGQPEPWMQHEAGALNSLLLMVIVVWLQVGYAMVLLSTAIKNVPEDTLEAARIDGASELKIFFQIIIPQMKGTMITVFVTVFIMVMKIFDIVYVMTNGNYKTNVIANMFFQELFVNQNAGKASAIVVLLLLAVIPVLIYQVRHFKREEQER</sequence>
<dbReference type="OrthoDB" id="9804439at2"/>
<dbReference type="Gene3D" id="1.10.3720.10">
    <property type="entry name" value="MetI-like"/>
    <property type="match status" value="1"/>
</dbReference>
<dbReference type="CDD" id="cd06261">
    <property type="entry name" value="TM_PBP2"/>
    <property type="match status" value="1"/>
</dbReference>
<dbReference type="SUPFAM" id="SSF161098">
    <property type="entry name" value="MetI-like"/>
    <property type="match status" value="1"/>
</dbReference>
<dbReference type="InterPro" id="IPR035906">
    <property type="entry name" value="MetI-like_sf"/>
</dbReference>
<feature type="region of interest" description="Disordered" evidence="8">
    <location>
        <begin position="1"/>
        <end position="21"/>
    </location>
</feature>
<dbReference type="AlphaFoldDB" id="A0A3P1WTS8"/>
<evidence type="ECO:0000256" key="8">
    <source>
        <dbReference type="SAM" id="MobiDB-lite"/>
    </source>
</evidence>
<comment type="subcellular location">
    <subcellularLocation>
        <location evidence="1 7">Cell membrane</location>
        <topology evidence="1 7">Multi-pass membrane protein</topology>
    </subcellularLocation>
</comment>
<feature type="transmembrane region" description="Helical" evidence="7">
    <location>
        <begin position="253"/>
        <end position="275"/>
    </location>
</feature>
<protein>
    <submittedName>
        <fullName evidence="10">Sugar ABC transporter permease</fullName>
    </submittedName>
</protein>
<name>A0A3P1WTS8_9ACTN</name>